<evidence type="ECO:0000256" key="1">
    <source>
        <dbReference type="PIRNR" id="PIRNR028944"/>
    </source>
</evidence>
<evidence type="ECO:0000313" key="5">
    <source>
        <dbReference type="Proteomes" id="UP001154078"/>
    </source>
</evidence>
<dbReference type="EC" id="3.2.1.45" evidence="1"/>
<keyword evidence="5" id="KW-1185">Reference proteome</keyword>
<dbReference type="SUPFAM" id="SSF48208">
    <property type="entry name" value="Six-hairpin glycosidases"/>
    <property type="match status" value="1"/>
</dbReference>
<dbReference type="InterPro" id="IPR006775">
    <property type="entry name" value="GH116_catalytic"/>
</dbReference>
<dbReference type="OrthoDB" id="730489at2759"/>
<reference evidence="4" key="1">
    <citation type="submission" date="2021-12" db="EMBL/GenBank/DDBJ databases">
        <authorList>
            <person name="King R."/>
        </authorList>
    </citation>
    <scope>NUCLEOTIDE SEQUENCE</scope>
</reference>
<dbReference type="GO" id="GO:0005975">
    <property type="term" value="P:carbohydrate metabolic process"/>
    <property type="evidence" value="ECO:0007669"/>
    <property type="project" value="InterPro"/>
</dbReference>
<accession>A0A9P0FF76</accession>
<name>A0A9P0FF76_BRAAE</name>
<feature type="domain" description="Glycosyl-hydrolase family 116 N-terminal" evidence="3">
    <location>
        <begin position="79"/>
        <end position="376"/>
    </location>
</feature>
<protein>
    <recommendedName>
        <fullName evidence="1">Non-lysosomal glucosylceramidase</fullName>
        <shortName evidence="1">NLGase</shortName>
        <ecNumber evidence="1">3.2.1.45</ecNumber>
    </recommendedName>
</protein>
<comment type="similarity">
    <text evidence="1">Belongs to the non-lysosomal glucosylceramidase family.</text>
</comment>
<gene>
    <name evidence="4" type="ORF">MELIAE_LOCUS4064</name>
</gene>
<dbReference type="InterPro" id="IPR012341">
    <property type="entry name" value="6hp_glycosidase-like_sf"/>
</dbReference>
<dbReference type="InterPro" id="IPR014551">
    <property type="entry name" value="B_Glucosidase_GBA2-typ"/>
</dbReference>
<dbReference type="GO" id="GO:0004348">
    <property type="term" value="F:glucosylceramidase activity"/>
    <property type="evidence" value="ECO:0007669"/>
    <property type="project" value="UniProtKB-EC"/>
</dbReference>
<dbReference type="Proteomes" id="UP001154078">
    <property type="component" value="Chromosome 2"/>
</dbReference>
<dbReference type="InterPro" id="IPR024462">
    <property type="entry name" value="GH116_N"/>
</dbReference>
<dbReference type="InterPro" id="IPR008928">
    <property type="entry name" value="6-hairpin_glycosidase_sf"/>
</dbReference>
<dbReference type="PIRSF" id="PIRSF028944">
    <property type="entry name" value="Beta_gluc_GBA2"/>
    <property type="match status" value="1"/>
</dbReference>
<dbReference type="Gene3D" id="1.50.10.10">
    <property type="match status" value="1"/>
</dbReference>
<dbReference type="GO" id="GO:0008422">
    <property type="term" value="F:beta-glucosidase activity"/>
    <property type="evidence" value="ECO:0007669"/>
    <property type="project" value="TreeGrafter"/>
</dbReference>
<keyword evidence="1" id="KW-0472">Membrane</keyword>
<comment type="function">
    <text evidence="1">Non-lysosomal glucosylceramidase that catalyzes the hydrolysis of glucosylceramide (GlcCer) to free glucose and ceramide.</text>
</comment>
<dbReference type="GO" id="GO:0016020">
    <property type="term" value="C:membrane"/>
    <property type="evidence" value="ECO:0007669"/>
    <property type="project" value="InterPro"/>
</dbReference>
<keyword evidence="1" id="KW-0443">Lipid metabolism</keyword>
<evidence type="ECO:0000259" key="2">
    <source>
        <dbReference type="Pfam" id="PF04685"/>
    </source>
</evidence>
<feature type="domain" description="Glycosyl-hydrolase family 116 catalytic region" evidence="2">
    <location>
        <begin position="436"/>
        <end position="801"/>
    </location>
</feature>
<dbReference type="Pfam" id="PF12215">
    <property type="entry name" value="Glyco_hydr_116N"/>
    <property type="match status" value="1"/>
</dbReference>
<evidence type="ECO:0000313" key="4">
    <source>
        <dbReference type="EMBL" id="CAH0551459.1"/>
    </source>
</evidence>
<dbReference type="InterPro" id="IPR052566">
    <property type="entry name" value="Non-lysos_glucosylceramidase"/>
</dbReference>
<sequence>MGDVEENDYVNVPKYGLKNNLDHVYPEFRKGNYKPCFRIIWEMLPFFIRYLWYYIKAQFTGKSIVMDGLYPLTSKQCYGVPMGGIGSGTIGRGFRGEFLRFQLKPGLYEHNTVDANQFIITIKDDKDQTIFHSLLSTNKKKGLRDWTSTLDGSRCKYTGLYPRSWTEYDLSEYGVTLKCRQVSPVIPHNYKDSSMPCAVFVWDIVNVSESQRTVTIALTFKNGTGTKKQDGESISSSNAFSFGESSGVILHHTVNKMPCTYALAAKNRTGTKLTRCLYFDPNSNGSKPWLQLKNQGEFEERCDGQRYGEMAVGIACKTALKSKGSAQLQMALAWDMPTVTFPKGGKKYRRFYSEFFKKENASLYIVEYAFENFRDWEKQIYEWQAPVLNNESLPDWYKSALFNETYFISDGGSVWVSPSSEEIKEYKDNDPRKTVGKFLYLEGHEYRMFNSYDVHFYASHALSKNWPQLQNALQYDLRDAVFMDIPDKVYMLYDAETVPRKVPDTVPHDNGDPGEEPWLLPNAYPIHDVATWKDLNSKFVLQTYRDAKVSGKGELDKNFVTDMYDACYKVMIELQKSDKDNDGLVENAGKPDQTFDVWVMSGPSAYCGGLWLAACYVMTIFAKLLNKECDRLRFQNILDKGKESFEKILWNGEYYNFDTSKKESTAIMADQLCFQWYLRCCGIQDYPIISKENIKKSLKTIFQNNVLKFSNGDLGAVNGWINGNIDPTAVQSLESWTGVTYALAGHLIFEGMYNEGFKTAGGMYKSMRDKFGLSFDTPEALYEKGYYRSIGYMRPLSIWSMQMAIEEKEKMGEKILVCK</sequence>
<organism evidence="4 5">
    <name type="scientific">Brassicogethes aeneus</name>
    <name type="common">Rape pollen beetle</name>
    <name type="synonym">Meligethes aeneus</name>
    <dbReference type="NCBI Taxonomy" id="1431903"/>
    <lineage>
        <taxon>Eukaryota</taxon>
        <taxon>Metazoa</taxon>
        <taxon>Ecdysozoa</taxon>
        <taxon>Arthropoda</taxon>
        <taxon>Hexapoda</taxon>
        <taxon>Insecta</taxon>
        <taxon>Pterygota</taxon>
        <taxon>Neoptera</taxon>
        <taxon>Endopterygota</taxon>
        <taxon>Coleoptera</taxon>
        <taxon>Polyphaga</taxon>
        <taxon>Cucujiformia</taxon>
        <taxon>Nitidulidae</taxon>
        <taxon>Meligethinae</taxon>
        <taxon>Brassicogethes</taxon>
    </lineage>
</organism>
<dbReference type="EMBL" id="OV121133">
    <property type="protein sequence ID" value="CAH0551459.1"/>
    <property type="molecule type" value="Genomic_DNA"/>
</dbReference>
<keyword evidence="1" id="KW-0378">Hydrolase</keyword>
<evidence type="ECO:0000259" key="3">
    <source>
        <dbReference type="Pfam" id="PF12215"/>
    </source>
</evidence>
<dbReference type="PANTHER" id="PTHR12654">
    <property type="entry name" value="BILE ACID BETA-GLUCOSIDASE-RELATED"/>
    <property type="match status" value="1"/>
</dbReference>
<dbReference type="GO" id="GO:0006680">
    <property type="term" value="P:glucosylceramide catabolic process"/>
    <property type="evidence" value="ECO:0007669"/>
    <property type="project" value="InterPro"/>
</dbReference>
<comment type="catalytic activity">
    <reaction evidence="1">
        <text>a beta-D-glucosyl-(1&lt;-&gt;1')-N-acylsphing-4-enine + H2O = an N-acylsphing-4-enine + D-glucose</text>
        <dbReference type="Rhea" id="RHEA:13269"/>
        <dbReference type="ChEBI" id="CHEBI:4167"/>
        <dbReference type="ChEBI" id="CHEBI:15377"/>
        <dbReference type="ChEBI" id="CHEBI:22801"/>
        <dbReference type="ChEBI" id="CHEBI:52639"/>
        <dbReference type="EC" id="3.2.1.45"/>
    </reaction>
</comment>
<proteinExistence type="inferred from homology"/>
<dbReference type="Pfam" id="PF04685">
    <property type="entry name" value="DUF608"/>
    <property type="match status" value="1"/>
</dbReference>
<dbReference type="PANTHER" id="PTHR12654:SF0">
    <property type="entry name" value="NON-LYSOSOMAL GLUCOSYLCERAMIDASE"/>
    <property type="match status" value="1"/>
</dbReference>
<dbReference type="AlphaFoldDB" id="A0A9P0FF76"/>
<keyword evidence="1" id="KW-0326">Glycosidase</keyword>